<evidence type="ECO:0000256" key="1">
    <source>
        <dbReference type="SAM" id="Coils"/>
    </source>
</evidence>
<evidence type="ECO:0000313" key="5">
    <source>
        <dbReference type="Proteomes" id="UP001258017"/>
    </source>
</evidence>
<keyword evidence="5" id="KW-1185">Reference proteome</keyword>
<dbReference type="GO" id="GO:0032807">
    <property type="term" value="C:DNA ligase IV complex"/>
    <property type="evidence" value="ECO:0007669"/>
    <property type="project" value="TreeGrafter"/>
</dbReference>
<dbReference type="GO" id="GO:0006303">
    <property type="term" value="P:double-strand break repair via nonhomologous end joining"/>
    <property type="evidence" value="ECO:0007669"/>
    <property type="project" value="TreeGrafter"/>
</dbReference>
<evidence type="ECO:0000313" key="4">
    <source>
        <dbReference type="EMBL" id="KAK2582919.1"/>
    </source>
</evidence>
<dbReference type="Proteomes" id="UP001258017">
    <property type="component" value="Unassembled WGS sequence"/>
</dbReference>
<evidence type="ECO:0000256" key="2">
    <source>
        <dbReference type="SAM" id="MobiDB-lite"/>
    </source>
</evidence>
<dbReference type="AlphaFoldDB" id="A0AAD9VQF8"/>
<reference evidence="4" key="1">
    <citation type="submission" date="2021-08" db="EMBL/GenBank/DDBJ databases">
        <authorList>
            <person name="Misof B."/>
            <person name="Oliver O."/>
            <person name="Podsiadlowski L."/>
            <person name="Donath A."/>
            <person name="Peters R."/>
            <person name="Mayer C."/>
            <person name="Rust J."/>
            <person name="Gunkel S."/>
            <person name="Lesny P."/>
            <person name="Martin S."/>
            <person name="Oeyen J.P."/>
            <person name="Petersen M."/>
            <person name="Panagiotis P."/>
            <person name="Wilbrandt J."/>
            <person name="Tanja T."/>
        </authorList>
    </citation>
    <scope>NUCLEOTIDE SEQUENCE</scope>
    <source>
        <strain evidence="4">GBR_01_08_01A</strain>
        <tissue evidence="4">Thorax + abdomen</tissue>
    </source>
</reference>
<feature type="compositionally biased region" description="Acidic residues" evidence="2">
    <location>
        <begin position="201"/>
        <end position="210"/>
    </location>
</feature>
<proteinExistence type="predicted"/>
<dbReference type="GO" id="GO:0005958">
    <property type="term" value="C:DNA-dependent protein kinase-DNA ligase 4 complex"/>
    <property type="evidence" value="ECO:0007669"/>
    <property type="project" value="TreeGrafter"/>
</dbReference>
<keyword evidence="1" id="KW-0175">Coiled coil</keyword>
<name>A0AAD9VQF8_9HYME</name>
<feature type="region of interest" description="Disordered" evidence="2">
    <location>
        <begin position="197"/>
        <end position="246"/>
    </location>
</feature>
<dbReference type="PANTHER" id="PTHR28559:SF1">
    <property type="entry name" value="DNA REPAIR PROTEIN XRCC4"/>
    <property type="match status" value="1"/>
</dbReference>
<comment type="caution">
    <text evidence="4">The sequence shown here is derived from an EMBL/GenBank/DDBJ whole genome shotgun (WGS) entry which is preliminary data.</text>
</comment>
<dbReference type="InterPro" id="IPR014751">
    <property type="entry name" value="XRCC4-like_C"/>
</dbReference>
<dbReference type="InterPro" id="IPR053962">
    <property type="entry name" value="XRCC4_CC"/>
</dbReference>
<dbReference type="EMBL" id="JAIFRP010000030">
    <property type="protein sequence ID" value="KAK2582919.1"/>
    <property type="molecule type" value="Genomic_DNA"/>
</dbReference>
<dbReference type="PANTHER" id="PTHR28559">
    <property type="entry name" value="DNA REPAIR PROTEIN XRCC4"/>
    <property type="match status" value="1"/>
</dbReference>
<feature type="compositionally biased region" description="Basic residues" evidence="2">
    <location>
        <begin position="219"/>
        <end position="228"/>
    </location>
</feature>
<evidence type="ECO:0000259" key="3">
    <source>
        <dbReference type="Pfam" id="PF21924"/>
    </source>
</evidence>
<feature type="domain" description="XRCC4 coiled-coil" evidence="3">
    <location>
        <begin position="111"/>
        <end position="183"/>
    </location>
</feature>
<dbReference type="GO" id="GO:0003677">
    <property type="term" value="F:DNA binding"/>
    <property type="evidence" value="ECO:0007669"/>
    <property type="project" value="InterPro"/>
</dbReference>
<gene>
    <name evidence="4" type="ORF">KPH14_008986</name>
</gene>
<protein>
    <recommendedName>
        <fullName evidence="3">XRCC4 coiled-coil domain-containing protein</fullName>
    </recommendedName>
</protein>
<reference evidence="4" key="2">
    <citation type="journal article" date="2023" name="Commun. Biol.">
        <title>Intrasexual cuticular hydrocarbon dimorphism in a wasp sheds light on hydrocarbon biosynthesis genes in Hymenoptera.</title>
        <authorList>
            <person name="Moris V.C."/>
            <person name="Podsiadlowski L."/>
            <person name="Martin S."/>
            <person name="Oeyen J.P."/>
            <person name="Donath A."/>
            <person name="Petersen M."/>
            <person name="Wilbrandt J."/>
            <person name="Misof B."/>
            <person name="Liedtke D."/>
            <person name="Thamm M."/>
            <person name="Scheiner R."/>
            <person name="Schmitt T."/>
            <person name="Niehuis O."/>
        </authorList>
    </citation>
    <scope>NUCLEOTIDE SEQUENCE</scope>
    <source>
        <strain evidence="4">GBR_01_08_01A</strain>
    </source>
</reference>
<dbReference type="InterPro" id="IPR010585">
    <property type="entry name" value="DNA_repair_prot_XRCC4"/>
</dbReference>
<dbReference type="GO" id="GO:0006310">
    <property type="term" value="P:DNA recombination"/>
    <property type="evidence" value="ECO:0007669"/>
    <property type="project" value="InterPro"/>
</dbReference>
<dbReference type="Pfam" id="PF21924">
    <property type="entry name" value="XRCC4_CC"/>
    <property type="match status" value="1"/>
</dbReference>
<dbReference type="SUPFAM" id="SSF58022">
    <property type="entry name" value="XRCC4, C-terminal oligomerization domain"/>
    <property type="match status" value="1"/>
</dbReference>
<dbReference type="GO" id="GO:0010165">
    <property type="term" value="P:response to X-ray"/>
    <property type="evidence" value="ECO:0007669"/>
    <property type="project" value="TreeGrafter"/>
</dbReference>
<sequence length="331" mass="38750">MLDVTISQILNEVDQTEYVLYTEWTSTSFKIMLFKSSAVPLMGEMLDSDINYYSDEHSKSRDKYLEETKNAFSGKDTEIQYFLQDNKFEWRRNKKWILGKITVRSVSNVVVISETLYELLKRQQHLQEVLSKLRKENESLMDAKKELCVDIEEMIKIKTNMEKELYQKFMLILNAKKKKIRELQNLLKKKENGQKTIFDAPTDESEDSDMEEKNMKNRLNIKKRVQKRLSHESTDYSEDSDIDEQKSKIPLKKSKSTINDNFENEMKQTASTSKEMHETIPNDLRHVPVASLVSSSESECELELKIAESGMATTDVSHLDFEEESEEELFS</sequence>
<organism evidence="4 5">
    <name type="scientific">Odynerus spinipes</name>
    <dbReference type="NCBI Taxonomy" id="1348599"/>
    <lineage>
        <taxon>Eukaryota</taxon>
        <taxon>Metazoa</taxon>
        <taxon>Ecdysozoa</taxon>
        <taxon>Arthropoda</taxon>
        <taxon>Hexapoda</taxon>
        <taxon>Insecta</taxon>
        <taxon>Pterygota</taxon>
        <taxon>Neoptera</taxon>
        <taxon>Endopterygota</taxon>
        <taxon>Hymenoptera</taxon>
        <taxon>Apocrita</taxon>
        <taxon>Aculeata</taxon>
        <taxon>Vespoidea</taxon>
        <taxon>Vespidae</taxon>
        <taxon>Eumeninae</taxon>
        <taxon>Odynerus</taxon>
    </lineage>
</organism>
<feature type="coiled-coil region" evidence="1">
    <location>
        <begin position="123"/>
        <end position="196"/>
    </location>
</feature>
<accession>A0AAD9VQF8</accession>
<dbReference type="Gene3D" id="1.20.5.370">
    <property type="match status" value="1"/>
</dbReference>